<evidence type="ECO:0000256" key="4">
    <source>
        <dbReference type="ARBA" id="ARBA00022452"/>
    </source>
</evidence>
<keyword evidence="6" id="KW-0472">Membrane</keyword>
<keyword evidence="4" id="KW-1134">Transmembrane beta strand</keyword>
<reference evidence="9 10" key="1">
    <citation type="journal article" date="2012" name="BMC Genomics">
        <title>Genome analysis of a simultaneously predatory and prey-independent, novel Bdellovibrio bacteriovorus from the River Tiber, supports in silico predictions of both ancient and recent lateral gene transfer from diverse bacteria.</title>
        <authorList>
            <person name="Hobley L."/>
            <person name="Lerner T.R."/>
            <person name="Williams L.E."/>
            <person name="Lambert C."/>
            <person name="Till R."/>
            <person name="Milner D.S."/>
            <person name="Basford S.M."/>
            <person name="Capeness M.J."/>
            <person name="Fenton A.K."/>
            <person name="Atterbury R.J."/>
            <person name="Harris M.A."/>
            <person name="Sockett R.E."/>
        </authorList>
    </citation>
    <scope>NUCLEOTIDE SEQUENCE [LARGE SCALE GENOMIC DNA]</scope>
    <source>
        <strain evidence="9 10">Tiberius</strain>
    </source>
</reference>
<comment type="subcellular location">
    <subcellularLocation>
        <location evidence="1">Cell outer membrane</location>
    </subcellularLocation>
</comment>
<dbReference type="Gene3D" id="1.20.1600.10">
    <property type="entry name" value="Outer membrane efflux proteins (OEP)"/>
    <property type="match status" value="1"/>
</dbReference>
<keyword evidence="3" id="KW-0813">Transport</keyword>
<dbReference type="AlphaFoldDB" id="K7YR84"/>
<name>K7YR84_BDEBC</name>
<sequence>MTKAVLVLLLTISSVSQAAVVWDWSTLLKKTYSQNAEIQAFEKQKEAASYQKDAAKSDFLPSVYLFADRTRQEQEGGLLGSDITTDTYGVKANWNLFNGFSTYNTVKKYSFQERQSLSQLQEQKAEVRYTLRRALLRILISQRATETWNKLLRLQQDQTSVVQIKYNNGVEALWSVELSRANVEITKATLALENQNYVAAMAEIEALLGESLPIDTKWVDDIDVLLNSQINTPLTDNHPRLMLLQDQVDEAWADSAIQKSGYLPSLKASVQWAKAKPEDQSTVQENQYGLTLSLPLFEGFSTVNRSGQSRAVALSREFNLKDARTHLQRNVEKARSLFGANLKYLKAKELEVKATHLWSRTVERQYRLGVRKYSDWDQAQTKMITSERDYLQSLRDTLESRIELERLLAVTEEQ</sequence>
<dbReference type="PANTHER" id="PTHR30026">
    <property type="entry name" value="OUTER MEMBRANE PROTEIN TOLC"/>
    <property type="match status" value="1"/>
</dbReference>
<evidence type="ECO:0000256" key="6">
    <source>
        <dbReference type="ARBA" id="ARBA00023136"/>
    </source>
</evidence>
<evidence type="ECO:0000256" key="1">
    <source>
        <dbReference type="ARBA" id="ARBA00004442"/>
    </source>
</evidence>
<dbReference type="GO" id="GO:0015288">
    <property type="term" value="F:porin activity"/>
    <property type="evidence" value="ECO:0007669"/>
    <property type="project" value="TreeGrafter"/>
</dbReference>
<evidence type="ECO:0000313" key="10">
    <source>
        <dbReference type="Proteomes" id="UP000010074"/>
    </source>
</evidence>
<dbReference type="Proteomes" id="UP000010074">
    <property type="component" value="Chromosome"/>
</dbReference>
<dbReference type="KEGG" id="bbat:Bdt_2694"/>
<keyword evidence="8" id="KW-0732">Signal</keyword>
<evidence type="ECO:0000256" key="8">
    <source>
        <dbReference type="SAM" id="SignalP"/>
    </source>
</evidence>
<accession>K7YR84</accession>
<evidence type="ECO:0000256" key="3">
    <source>
        <dbReference type="ARBA" id="ARBA00022448"/>
    </source>
</evidence>
<comment type="similarity">
    <text evidence="2">Belongs to the outer membrane factor (OMF) (TC 1.B.17) family.</text>
</comment>
<organism evidence="9 10">
    <name type="scientific">Bdellovibrio bacteriovorus str. Tiberius</name>
    <dbReference type="NCBI Taxonomy" id="1069642"/>
    <lineage>
        <taxon>Bacteria</taxon>
        <taxon>Pseudomonadati</taxon>
        <taxon>Bdellovibrionota</taxon>
        <taxon>Bdellovibrionia</taxon>
        <taxon>Bdellovibrionales</taxon>
        <taxon>Pseudobdellovibrionaceae</taxon>
        <taxon>Bdellovibrio</taxon>
    </lineage>
</organism>
<protein>
    <submittedName>
        <fullName evidence="9">FusA/NodT family protein</fullName>
    </submittedName>
</protein>
<dbReference type="InterPro" id="IPR003423">
    <property type="entry name" value="OMP_efflux"/>
</dbReference>
<feature type="chain" id="PRO_5003913741" evidence="8">
    <location>
        <begin position="19"/>
        <end position="414"/>
    </location>
</feature>
<keyword evidence="7" id="KW-0998">Cell outer membrane</keyword>
<evidence type="ECO:0000256" key="7">
    <source>
        <dbReference type="ARBA" id="ARBA00023237"/>
    </source>
</evidence>
<evidence type="ECO:0000313" key="9">
    <source>
        <dbReference type="EMBL" id="AFY02376.1"/>
    </source>
</evidence>
<dbReference type="RefSeq" id="WP_015091806.1">
    <property type="nucleotide sequence ID" value="NC_019567.1"/>
</dbReference>
<evidence type="ECO:0000256" key="5">
    <source>
        <dbReference type="ARBA" id="ARBA00022692"/>
    </source>
</evidence>
<dbReference type="GO" id="GO:0015562">
    <property type="term" value="F:efflux transmembrane transporter activity"/>
    <property type="evidence" value="ECO:0007669"/>
    <property type="project" value="InterPro"/>
</dbReference>
<dbReference type="PANTHER" id="PTHR30026:SF20">
    <property type="entry name" value="OUTER MEMBRANE PROTEIN TOLC"/>
    <property type="match status" value="1"/>
</dbReference>
<dbReference type="HOGENOM" id="CLU_012817_11_0_7"/>
<dbReference type="PATRIC" id="fig|1069642.3.peg.2665"/>
<dbReference type="SUPFAM" id="SSF56954">
    <property type="entry name" value="Outer membrane efflux proteins (OEP)"/>
    <property type="match status" value="1"/>
</dbReference>
<dbReference type="EMBL" id="CP002930">
    <property type="protein sequence ID" value="AFY02376.1"/>
    <property type="molecule type" value="Genomic_DNA"/>
</dbReference>
<gene>
    <name evidence="9" type="ORF">Bdt_2694</name>
</gene>
<dbReference type="STRING" id="1069642.Bdt_2694"/>
<dbReference type="GO" id="GO:1990281">
    <property type="term" value="C:efflux pump complex"/>
    <property type="evidence" value="ECO:0007669"/>
    <property type="project" value="TreeGrafter"/>
</dbReference>
<feature type="signal peptide" evidence="8">
    <location>
        <begin position="1"/>
        <end position="18"/>
    </location>
</feature>
<keyword evidence="5" id="KW-0812">Transmembrane</keyword>
<dbReference type="InterPro" id="IPR051906">
    <property type="entry name" value="TolC-like"/>
</dbReference>
<evidence type="ECO:0000256" key="2">
    <source>
        <dbReference type="ARBA" id="ARBA00007613"/>
    </source>
</evidence>
<proteinExistence type="inferred from homology"/>
<dbReference type="GO" id="GO:0009279">
    <property type="term" value="C:cell outer membrane"/>
    <property type="evidence" value="ECO:0007669"/>
    <property type="project" value="UniProtKB-SubCell"/>
</dbReference>
<dbReference type="Pfam" id="PF02321">
    <property type="entry name" value="OEP"/>
    <property type="match status" value="2"/>
</dbReference>